<keyword evidence="8" id="KW-0012">Acyltransferase</keyword>
<reference evidence="10" key="1">
    <citation type="submission" date="2021-09" db="EMBL/GenBank/DDBJ databases">
        <authorList>
            <consortium name="AG Swart"/>
            <person name="Singh M."/>
            <person name="Singh A."/>
            <person name="Seah K."/>
            <person name="Emmerich C."/>
        </authorList>
    </citation>
    <scope>NUCLEOTIDE SEQUENCE</scope>
    <source>
        <strain evidence="10">ATCC30299</strain>
    </source>
</reference>
<dbReference type="InterPro" id="IPR002110">
    <property type="entry name" value="Ankyrin_rpt"/>
</dbReference>
<gene>
    <name evidence="10" type="ORF">BSTOLATCC_MIC5240</name>
</gene>
<feature type="transmembrane region" description="Helical" evidence="8">
    <location>
        <begin position="415"/>
        <end position="439"/>
    </location>
</feature>
<feature type="repeat" description="ANK" evidence="7">
    <location>
        <begin position="182"/>
        <end position="214"/>
    </location>
</feature>
<evidence type="ECO:0000313" key="11">
    <source>
        <dbReference type="Proteomes" id="UP001162131"/>
    </source>
</evidence>
<sequence length="524" mass="59265">MSESQAFISSIYKADISEIYRVLRRTGIFPHKCKDSRGYTALHIASINSNYAVMEFLVDYIRRTYGLEAPKILKAWANEKTSDGFLPLHFASFSGHLRIIKLLIEIGSELHVKNNQGLTLMHVTAQGDQPLVLAYYRELGLNIDDIDEKGGTPLHWACYMGCETAASLLLAWGADPSKQDSEGHTPLHLATTANNTRIIRNLLLKGSIRNIKDKKGRYPIDIANEGKQKSSIKLLRPIGIFSECGVKPPLRPPKKSYSSLLVFLLVFIGGNLLKIFIVDEYVGKGLRITYSLLIIFVSICFFITWLKDPGYIKPGENESIFHLYEQYETHLICPDCAVYRPARSRHCQTCNKCVEKFDHHCPWINNCIGAKNIGVFYIFICSIWISLIFAISLSLKVLIDPELDAHAFDVALETSVAFSVITIIIASAFMMPVTFLVSVQTKNFWTNRTTSERFSKPMKSKESASSTVSFLSIDQNGFKNCWEMLCNKGVSSRVSHEFRPHEDHEISFLDIVKNYEKEYGDSKV</sequence>
<name>A0AAU9IET5_9CILI</name>
<feature type="transmembrane region" description="Helical" evidence="8">
    <location>
        <begin position="257"/>
        <end position="276"/>
    </location>
</feature>
<comment type="catalytic activity">
    <reaction evidence="8">
        <text>L-cysteinyl-[protein] + hexadecanoyl-CoA = S-hexadecanoyl-L-cysteinyl-[protein] + CoA</text>
        <dbReference type="Rhea" id="RHEA:36683"/>
        <dbReference type="Rhea" id="RHEA-COMP:10131"/>
        <dbReference type="Rhea" id="RHEA-COMP:11032"/>
        <dbReference type="ChEBI" id="CHEBI:29950"/>
        <dbReference type="ChEBI" id="CHEBI:57287"/>
        <dbReference type="ChEBI" id="CHEBI:57379"/>
        <dbReference type="ChEBI" id="CHEBI:74151"/>
        <dbReference type="EC" id="2.3.1.225"/>
    </reaction>
</comment>
<comment type="domain">
    <text evidence="8">The DHHC domain is required for palmitoyltransferase activity.</text>
</comment>
<accession>A0AAU9IET5</accession>
<feature type="repeat" description="ANK" evidence="7">
    <location>
        <begin position="83"/>
        <end position="115"/>
    </location>
</feature>
<keyword evidence="11" id="KW-1185">Reference proteome</keyword>
<dbReference type="InterPro" id="IPR036770">
    <property type="entry name" value="Ankyrin_rpt-contain_sf"/>
</dbReference>
<feature type="transmembrane region" description="Helical" evidence="8">
    <location>
        <begin position="288"/>
        <end position="306"/>
    </location>
</feature>
<keyword evidence="4 8" id="KW-1133">Transmembrane helix</keyword>
<dbReference type="Gene3D" id="1.25.40.20">
    <property type="entry name" value="Ankyrin repeat-containing domain"/>
    <property type="match status" value="1"/>
</dbReference>
<evidence type="ECO:0000256" key="4">
    <source>
        <dbReference type="ARBA" id="ARBA00022989"/>
    </source>
</evidence>
<keyword evidence="3" id="KW-0677">Repeat</keyword>
<organism evidence="10 11">
    <name type="scientific">Blepharisma stoltei</name>
    <dbReference type="NCBI Taxonomy" id="1481888"/>
    <lineage>
        <taxon>Eukaryota</taxon>
        <taxon>Sar</taxon>
        <taxon>Alveolata</taxon>
        <taxon>Ciliophora</taxon>
        <taxon>Postciliodesmatophora</taxon>
        <taxon>Heterotrichea</taxon>
        <taxon>Heterotrichida</taxon>
        <taxon>Blepharismidae</taxon>
        <taxon>Blepharisma</taxon>
    </lineage>
</organism>
<proteinExistence type="inferred from homology"/>
<evidence type="ECO:0000256" key="3">
    <source>
        <dbReference type="ARBA" id="ARBA00022737"/>
    </source>
</evidence>
<protein>
    <recommendedName>
        <fullName evidence="8">Palmitoyltransferase</fullName>
        <ecNumber evidence="8">2.3.1.225</ecNumber>
    </recommendedName>
</protein>
<evidence type="ECO:0000256" key="7">
    <source>
        <dbReference type="PROSITE-ProRule" id="PRU00023"/>
    </source>
</evidence>
<dbReference type="AlphaFoldDB" id="A0AAU9IET5"/>
<feature type="repeat" description="ANK" evidence="7">
    <location>
        <begin position="149"/>
        <end position="181"/>
    </location>
</feature>
<dbReference type="SMART" id="SM00248">
    <property type="entry name" value="ANK"/>
    <property type="match status" value="5"/>
</dbReference>
<dbReference type="SUPFAM" id="SSF48403">
    <property type="entry name" value="Ankyrin repeat"/>
    <property type="match status" value="1"/>
</dbReference>
<dbReference type="PROSITE" id="PS50216">
    <property type="entry name" value="DHHC"/>
    <property type="match status" value="1"/>
</dbReference>
<dbReference type="GO" id="GO:0019706">
    <property type="term" value="F:protein-cysteine S-palmitoyltransferase activity"/>
    <property type="evidence" value="ECO:0007669"/>
    <property type="project" value="UniProtKB-EC"/>
</dbReference>
<dbReference type="PROSITE" id="PS50297">
    <property type="entry name" value="ANK_REP_REGION"/>
    <property type="match status" value="3"/>
</dbReference>
<dbReference type="EMBL" id="CAJZBQ010000005">
    <property type="protein sequence ID" value="CAG9311982.1"/>
    <property type="molecule type" value="Genomic_DNA"/>
</dbReference>
<comment type="subcellular location">
    <subcellularLocation>
        <location evidence="1">Membrane</location>
        <topology evidence="1">Multi-pass membrane protein</topology>
    </subcellularLocation>
</comment>
<comment type="similarity">
    <text evidence="8">Belongs to the DHHC palmitoyltransferase family.</text>
</comment>
<evidence type="ECO:0000256" key="5">
    <source>
        <dbReference type="ARBA" id="ARBA00023043"/>
    </source>
</evidence>
<keyword evidence="5 7" id="KW-0040">ANK repeat</keyword>
<dbReference type="Pfam" id="PF12796">
    <property type="entry name" value="Ank_2"/>
    <property type="match status" value="1"/>
</dbReference>
<feature type="transmembrane region" description="Helical" evidence="8">
    <location>
        <begin position="375"/>
        <end position="395"/>
    </location>
</feature>
<dbReference type="EC" id="2.3.1.225" evidence="8"/>
<dbReference type="Pfam" id="PF01529">
    <property type="entry name" value="DHHC"/>
    <property type="match status" value="1"/>
</dbReference>
<evidence type="ECO:0000256" key="6">
    <source>
        <dbReference type="ARBA" id="ARBA00023136"/>
    </source>
</evidence>
<dbReference type="Pfam" id="PF00023">
    <property type="entry name" value="Ank"/>
    <property type="match status" value="2"/>
</dbReference>
<evidence type="ECO:0000259" key="9">
    <source>
        <dbReference type="Pfam" id="PF01529"/>
    </source>
</evidence>
<comment type="caution">
    <text evidence="10">The sequence shown here is derived from an EMBL/GenBank/DDBJ whole genome shotgun (WGS) entry which is preliminary data.</text>
</comment>
<dbReference type="Proteomes" id="UP001162131">
    <property type="component" value="Unassembled WGS sequence"/>
</dbReference>
<evidence type="ECO:0000256" key="1">
    <source>
        <dbReference type="ARBA" id="ARBA00004141"/>
    </source>
</evidence>
<dbReference type="PROSITE" id="PS50088">
    <property type="entry name" value="ANK_REPEAT"/>
    <property type="match status" value="3"/>
</dbReference>
<evidence type="ECO:0000313" key="10">
    <source>
        <dbReference type="EMBL" id="CAG9311982.1"/>
    </source>
</evidence>
<dbReference type="InterPro" id="IPR001594">
    <property type="entry name" value="Palmitoyltrfase_DHHC"/>
</dbReference>
<keyword evidence="6 8" id="KW-0472">Membrane</keyword>
<dbReference type="PANTHER" id="PTHR24161">
    <property type="entry name" value="ANK_REP_REGION DOMAIN-CONTAINING PROTEIN-RELATED"/>
    <property type="match status" value="1"/>
</dbReference>
<evidence type="ECO:0000256" key="2">
    <source>
        <dbReference type="ARBA" id="ARBA00022692"/>
    </source>
</evidence>
<dbReference type="GO" id="GO:0016020">
    <property type="term" value="C:membrane"/>
    <property type="evidence" value="ECO:0007669"/>
    <property type="project" value="UniProtKB-SubCell"/>
</dbReference>
<keyword evidence="8" id="KW-0808">Transferase</keyword>
<dbReference type="PANTHER" id="PTHR24161:SF85">
    <property type="entry name" value="PALMITOYLTRANSFERASE HIP14"/>
    <property type="match status" value="1"/>
</dbReference>
<keyword evidence="2 8" id="KW-0812">Transmembrane</keyword>
<evidence type="ECO:0000256" key="8">
    <source>
        <dbReference type="RuleBase" id="RU079119"/>
    </source>
</evidence>
<feature type="domain" description="Palmitoyltransferase DHHC" evidence="9">
    <location>
        <begin position="328"/>
        <end position="455"/>
    </location>
</feature>